<feature type="compositionally biased region" description="Basic and acidic residues" evidence="1">
    <location>
        <begin position="185"/>
        <end position="195"/>
    </location>
</feature>
<accession>A0A0K3CKZ3</accession>
<feature type="region of interest" description="Disordered" evidence="1">
    <location>
        <begin position="18"/>
        <end position="48"/>
    </location>
</feature>
<dbReference type="EMBL" id="CWKI01000012">
    <property type="protein sequence ID" value="CTR10309.1"/>
    <property type="molecule type" value="Genomic_DNA"/>
</dbReference>
<protein>
    <submittedName>
        <fullName evidence="2">FGENESH: predicted gene_12.330 protein</fullName>
    </submittedName>
</protein>
<organism evidence="2 3">
    <name type="scientific">Rhodotorula toruloides</name>
    <name type="common">Yeast</name>
    <name type="synonym">Rhodosporidium toruloides</name>
    <dbReference type="NCBI Taxonomy" id="5286"/>
    <lineage>
        <taxon>Eukaryota</taxon>
        <taxon>Fungi</taxon>
        <taxon>Dikarya</taxon>
        <taxon>Basidiomycota</taxon>
        <taxon>Pucciniomycotina</taxon>
        <taxon>Microbotryomycetes</taxon>
        <taxon>Sporidiobolales</taxon>
        <taxon>Sporidiobolaceae</taxon>
        <taxon>Rhodotorula</taxon>
    </lineage>
</organism>
<keyword evidence="3" id="KW-1185">Reference proteome</keyword>
<dbReference type="AlphaFoldDB" id="A0A0K3CKZ3"/>
<evidence type="ECO:0000313" key="3">
    <source>
        <dbReference type="Proteomes" id="UP000199069"/>
    </source>
</evidence>
<reference evidence="2 3" key="1">
    <citation type="submission" date="2015-07" db="EMBL/GenBank/DDBJ databases">
        <authorList>
            <person name="Cajimat M.N.B."/>
            <person name="Milazzo M.L."/>
            <person name="Fulhorst C.F."/>
        </authorList>
    </citation>
    <scope>NUCLEOTIDE SEQUENCE [LARGE SCALE GENOMIC DNA]</scope>
    <source>
        <strain evidence="2">Single colony</strain>
    </source>
</reference>
<dbReference type="Proteomes" id="UP000199069">
    <property type="component" value="Unassembled WGS sequence"/>
</dbReference>
<evidence type="ECO:0000256" key="1">
    <source>
        <dbReference type="SAM" id="MobiDB-lite"/>
    </source>
</evidence>
<proteinExistence type="predicted"/>
<sequence length="202" mass="22105">MNAGQLSPSLLERVDRLALAPGGGGRKEAEDSLEGESSGAEERLPDLSSLVVPPEVYREVDRLRKELPRLVKDFHDARMRDPPNLDVPCKTGTHLSLLVEDLSYAAEDNLDKAPLQGLADLDPRLTKEYMRGVPAFEACPAGTKADTLHSTGLHWSVVAENVEAFATDWLEPILAQIKDPASKPSMDETARRDAYESMEGEA</sequence>
<gene>
    <name evidence="2" type="primary">FGENESH: predicted gene_12.330</name>
    <name evidence="2" type="ORF">BN2166_0061700</name>
</gene>
<evidence type="ECO:0000313" key="2">
    <source>
        <dbReference type="EMBL" id="CTR10309.1"/>
    </source>
</evidence>
<feature type="region of interest" description="Disordered" evidence="1">
    <location>
        <begin position="179"/>
        <end position="202"/>
    </location>
</feature>
<name>A0A0K3CKZ3_RHOTO</name>